<evidence type="ECO:0000256" key="1">
    <source>
        <dbReference type="ARBA" id="ARBA00022801"/>
    </source>
</evidence>
<dbReference type="InterPro" id="IPR015171">
    <property type="entry name" value="Cyc-maltodext_N"/>
</dbReference>
<feature type="chain" id="PRO_5016360776" evidence="3">
    <location>
        <begin position="27"/>
        <end position="639"/>
    </location>
</feature>
<sequence length="639" mass="72253">MTRLPRIPAWLPLLLLPLGATSSALAAAEPAAAPAPAAKSGITRIDPTFWWVGMKNPALQLLVYGPGIGQSTASIEGAYPGVTVTGQQKLENPNYLLVDLRIEPTARVGRLPLVFRGGPKQLKYQYELRARTTPGDNSKVQGINSADFIYFLMPDRFANGNPKNDVVKGTRAPRVARDSMYARHGGDLQGIEQHFDYLKELGATAIWCTPVTENDMPKASYHGYALTDYYAVDARYGSNEDYVRFVQRAHQQGLKVIHDVVLNHMGSYNYLYRDQPAKNWFHQWPQFTRSNFRDAAFNDPYASQYDRRQFGEGWFDTTMPDPDQANPQVATYLIQNFLWWVEYTGLDGYRIDTYSYSDRGFLMKWGEAILAEYPRLGMFGETWVQGTAQQAYFARNIMPAVDGFKSNLPGVTDFQLQYAINDALTKDAGWTEGISRLYYTLQADWLYEDPLRNVVFLDNHDVSRFLSVVGEDYQKYQMGIAWLLTTRGIPQLYYGTEILMKNFSNPDGKVREDFPGGFPGDRQNAFTKAGRTVQQNAAFDYVSRLAQYRKAHPVLQTGKLMQFIPQDGVYTYFRYDEQGNTVLVMMNAAKEARKVDGTRFAERTNGYASGVNVVTGAAVADLRSFDIPAQTAWVLELKR</sequence>
<name>A0A328B9A7_9BACT</name>
<accession>A0A328B9A7</accession>
<dbReference type="SUPFAM" id="SSF81296">
    <property type="entry name" value="E set domains"/>
    <property type="match status" value="1"/>
</dbReference>
<keyword evidence="6" id="KW-1185">Reference proteome</keyword>
<dbReference type="Gene3D" id="2.60.40.10">
    <property type="entry name" value="Immunoglobulins"/>
    <property type="match status" value="1"/>
</dbReference>
<dbReference type="Pfam" id="PF00128">
    <property type="entry name" value="Alpha-amylase"/>
    <property type="match status" value="1"/>
</dbReference>
<protein>
    <submittedName>
        <fullName evidence="5">Alpha-amylase</fullName>
    </submittedName>
</protein>
<dbReference type="PANTHER" id="PTHR10357">
    <property type="entry name" value="ALPHA-AMYLASE FAMILY MEMBER"/>
    <property type="match status" value="1"/>
</dbReference>
<dbReference type="InterPro" id="IPR017853">
    <property type="entry name" value="GH"/>
</dbReference>
<dbReference type="CDD" id="cd11340">
    <property type="entry name" value="AmyAc_bac_CMD_like_3"/>
    <property type="match status" value="1"/>
</dbReference>
<dbReference type="Pfam" id="PF10438">
    <property type="entry name" value="Cyc-maltodext_C"/>
    <property type="match status" value="1"/>
</dbReference>
<evidence type="ECO:0000313" key="6">
    <source>
        <dbReference type="Proteomes" id="UP000248553"/>
    </source>
</evidence>
<dbReference type="SUPFAM" id="SSF51011">
    <property type="entry name" value="Glycosyl hydrolase domain"/>
    <property type="match status" value="1"/>
</dbReference>
<gene>
    <name evidence="5" type="ORF">DLM85_21610</name>
</gene>
<dbReference type="InterPro" id="IPR006047">
    <property type="entry name" value="GH13_cat_dom"/>
</dbReference>
<dbReference type="RefSeq" id="WP_111480342.1">
    <property type="nucleotide sequence ID" value="NZ_QHKM01000010.1"/>
</dbReference>
<dbReference type="EMBL" id="QHKM01000010">
    <property type="protein sequence ID" value="RAK63265.1"/>
    <property type="molecule type" value="Genomic_DNA"/>
</dbReference>
<dbReference type="AlphaFoldDB" id="A0A328B9A7"/>
<evidence type="ECO:0000313" key="5">
    <source>
        <dbReference type="EMBL" id="RAK63265.1"/>
    </source>
</evidence>
<dbReference type="InterPro" id="IPR013780">
    <property type="entry name" value="Glyco_hydro_b"/>
</dbReference>
<feature type="signal peptide" evidence="3">
    <location>
        <begin position="1"/>
        <end position="26"/>
    </location>
</feature>
<dbReference type="OrthoDB" id="9806009at2"/>
<evidence type="ECO:0000256" key="2">
    <source>
        <dbReference type="ARBA" id="ARBA00023295"/>
    </source>
</evidence>
<dbReference type="SMART" id="SM00642">
    <property type="entry name" value="Aamy"/>
    <property type="match status" value="1"/>
</dbReference>
<dbReference type="SUPFAM" id="SSF51445">
    <property type="entry name" value="(Trans)glycosidases"/>
    <property type="match status" value="1"/>
</dbReference>
<dbReference type="InterPro" id="IPR014756">
    <property type="entry name" value="Ig_E-set"/>
</dbReference>
<keyword evidence="3" id="KW-0732">Signal</keyword>
<dbReference type="Gene3D" id="2.60.40.1180">
    <property type="entry name" value="Golgi alpha-mannosidase II"/>
    <property type="match status" value="1"/>
</dbReference>
<dbReference type="Proteomes" id="UP000248553">
    <property type="component" value="Unassembled WGS sequence"/>
</dbReference>
<dbReference type="Pfam" id="PF09087">
    <property type="entry name" value="Cyc-maltodext_N"/>
    <property type="match status" value="1"/>
</dbReference>
<proteinExistence type="predicted"/>
<reference evidence="6" key="1">
    <citation type="submission" date="2018-05" db="EMBL/GenBank/DDBJ databases">
        <authorList>
            <person name="Nie L."/>
        </authorList>
    </citation>
    <scope>NUCLEOTIDE SEQUENCE [LARGE SCALE GENOMIC DNA]</scope>
    <source>
        <strain evidence="6">NL</strain>
    </source>
</reference>
<dbReference type="Gene3D" id="3.20.20.80">
    <property type="entry name" value="Glycosidases"/>
    <property type="match status" value="1"/>
</dbReference>
<evidence type="ECO:0000256" key="3">
    <source>
        <dbReference type="SAM" id="SignalP"/>
    </source>
</evidence>
<dbReference type="GO" id="GO:0005975">
    <property type="term" value="P:carbohydrate metabolic process"/>
    <property type="evidence" value="ECO:0007669"/>
    <property type="project" value="InterPro"/>
</dbReference>
<dbReference type="InterPro" id="IPR019492">
    <property type="entry name" value="Cyclo-malto-dextrinase_C"/>
</dbReference>
<feature type="domain" description="Glycosyl hydrolase family 13 catalytic" evidence="4">
    <location>
        <begin position="151"/>
        <end position="549"/>
    </location>
</feature>
<dbReference type="InterPro" id="IPR013783">
    <property type="entry name" value="Ig-like_fold"/>
</dbReference>
<keyword evidence="2" id="KW-0326">Glycosidase</keyword>
<dbReference type="PANTHER" id="PTHR10357:SF210">
    <property type="entry name" value="MALTODEXTRIN GLUCOSIDASE"/>
    <property type="match status" value="1"/>
</dbReference>
<organism evidence="5 6">
    <name type="scientific">Hymenobacter edaphi</name>
    <dbReference type="NCBI Taxonomy" id="2211146"/>
    <lineage>
        <taxon>Bacteria</taxon>
        <taxon>Pseudomonadati</taxon>
        <taxon>Bacteroidota</taxon>
        <taxon>Cytophagia</taxon>
        <taxon>Cytophagales</taxon>
        <taxon>Hymenobacteraceae</taxon>
        <taxon>Hymenobacter</taxon>
    </lineage>
</organism>
<keyword evidence="1" id="KW-0378">Hydrolase</keyword>
<dbReference type="GO" id="GO:0016798">
    <property type="term" value="F:hydrolase activity, acting on glycosyl bonds"/>
    <property type="evidence" value="ECO:0007669"/>
    <property type="project" value="UniProtKB-KW"/>
</dbReference>
<evidence type="ECO:0000259" key="4">
    <source>
        <dbReference type="SMART" id="SM00642"/>
    </source>
</evidence>
<comment type="caution">
    <text evidence="5">The sequence shown here is derived from an EMBL/GenBank/DDBJ whole genome shotgun (WGS) entry which is preliminary data.</text>
</comment>